<sequence>MNSVKEKLMKLVAIEDNHSVAGSPLLSTSFLLPSHSTANFSSMATENLPFSLSQELKPWQNSKLSNSQYVAGLVTEKRSMDDSEHTVQDNISLDITAKRKLVNKKHSGAKYNEEHWFSQSSTLDTRERLHEHSFSTLSKGARQPHFSALKQKQSPEVSSASKTKFQENLQDLSVNHITTMQPSSRGPKYNYERRMRLQPKEIQKKVPFNFSGSMASSIQCVVNKSANRMQRMSRLIEYPWLAPRSTMDGDYLHQPPPLQSLVLKNPLETKPDSGFQSLYNQGSGLLLGNHPVGNCASTFYPTNLRNVHYPQKDFLTRAIPGLPPFQHFYFDSGSSSSEERTYCHQTQACGVCHCSLSSSSSDSCMIDTDPEYSMLDYTKLYSKTKQIVNFNEDLESTYV</sequence>
<gene>
    <name evidence="3" type="primary">LOC106549351</name>
</gene>
<dbReference type="GeneID" id="106549351"/>
<evidence type="ECO:0000313" key="2">
    <source>
        <dbReference type="Proteomes" id="UP000504617"/>
    </source>
</evidence>
<feature type="compositionally biased region" description="Polar residues" evidence="1">
    <location>
        <begin position="150"/>
        <end position="163"/>
    </location>
</feature>
<dbReference type="OrthoDB" id="411630at2759"/>
<organism evidence="2 3">
    <name type="scientific">Thamnophis sirtalis</name>
    <dbReference type="NCBI Taxonomy" id="35019"/>
    <lineage>
        <taxon>Eukaryota</taxon>
        <taxon>Metazoa</taxon>
        <taxon>Chordata</taxon>
        <taxon>Craniata</taxon>
        <taxon>Vertebrata</taxon>
        <taxon>Euteleostomi</taxon>
        <taxon>Lepidosauria</taxon>
        <taxon>Squamata</taxon>
        <taxon>Bifurcata</taxon>
        <taxon>Unidentata</taxon>
        <taxon>Episquamata</taxon>
        <taxon>Toxicofera</taxon>
        <taxon>Serpentes</taxon>
        <taxon>Colubroidea</taxon>
        <taxon>Colubridae</taxon>
        <taxon>Natricinae</taxon>
        <taxon>Thamnophis</taxon>
    </lineage>
</organism>
<accession>A0A6I9YE49</accession>
<keyword evidence="2" id="KW-1185">Reference proteome</keyword>
<reference evidence="3" key="1">
    <citation type="submission" date="2025-08" db="UniProtKB">
        <authorList>
            <consortium name="RefSeq"/>
        </authorList>
    </citation>
    <scope>IDENTIFICATION</scope>
    <source>
        <tissue evidence="3">Skeletal muscle</tissue>
    </source>
</reference>
<proteinExistence type="predicted"/>
<name>A0A6I9YE49_9SAUR</name>
<dbReference type="KEGG" id="tsr:106549351"/>
<dbReference type="AlphaFoldDB" id="A0A6I9YE49"/>
<protein>
    <submittedName>
        <fullName evidence="3">Uncharacterized protein LOC106549351</fullName>
    </submittedName>
</protein>
<dbReference type="RefSeq" id="XP_013922448.1">
    <property type="nucleotide sequence ID" value="XM_014066973.1"/>
</dbReference>
<evidence type="ECO:0000256" key="1">
    <source>
        <dbReference type="SAM" id="MobiDB-lite"/>
    </source>
</evidence>
<evidence type="ECO:0000313" key="3">
    <source>
        <dbReference type="RefSeq" id="XP_013922448.1"/>
    </source>
</evidence>
<feature type="region of interest" description="Disordered" evidence="1">
    <location>
        <begin position="135"/>
        <end position="163"/>
    </location>
</feature>
<dbReference type="Proteomes" id="UP000504617">
    <property type="component" value="Unplaced"/>
</dbReference>